<proteinExistence type="predicted"/>
<comment type="caution">
    <text evidence="1">The sequence shown here is derived from an EMBL/GenBank/DDBJ whole genome shotgun (WGS) entry which is preliminary data.</text>
</comment>
<protein>
    <recommendedName>
        <fullName evidence="2">Terminase large subunit gp17-like C-terminal domain-containing protein</fullName>
    </recommendedName>
</protein>
<dbReference type="AlphaFoldDB" id="A0A0F9JCD9"/>
<dbReference type="EMBL" id="LAZR01011766">
    <property type="protein sequence ID" value="KKM59956.1"/>
    <property type="molecule type" value="Genomic_DNA"/>
</dbReference>
<dbReference type="Gene3D" id="3.30.420.240">
    <property type="match status" value="1"/>
</dbReference>
<evidence type="ECO:0008006" key="2">
    <source>
        <dbReference type="Google" id="ProtNLM"/>
    </source>
</evidence>
<gene>
    <name evidence="1" type="ORF">LCGC14_1546690</name>
</gene>
<feature type="non-terminal residue" evidence="1">
    <location>
        <position position="1"/>
    </location>
</feature>
<reference evidence="1" key="1">
    <citation type="journal article" date="2015" name="Nature">
        <title>Complex archaea that bridge the gap between prokaryotes and eukaryotes.</title>
        <authorList>
            <person name="Spang A."/>
            <person name="Saw J.H."/>
            <person name="Jorgensen S.L."/>
            <person name="Zaremba-Niedzwiedzka K."/>
            <person name="Martijn J."/>
            <person name="Lind A.E."/>
            <person name="van Eijk R."/>
            <person name="Schleper C."/>
            <person name="Guy L."/>
            <person name="Ettema T.J."/>
        </authorList>
    </citation>
    <scope>NUCLEOTIDE SEQUENCE</scope>
</reference>
<sequence>TAGDIIIKPDWIRMSINREIEIEDKPIISADIARFGDDEIVIQYGKGYRLIEQDVTIKRSLMETVGRIITMRKKYNAILLVIDDAALGGGVTDRLREQKEKVLAINGGMQAIHKDRFVNLKSEMWFYAAELFKNGKVSIINDPVLIRQLGAVKYIYRSNGSIMVEPKREVKKRLSRSPDRAEAFIQLLWAARSIRDKAKDFMRRPNYLANSSQYQNGYGWDNTPIGAPVYA</sequence>
<accession>A0A0F9JCD9</accession>
<name>A0A0F9JCD9_9ZZZZ</name>
<organism evidence="1">
    <name type="scientific">marine sediment metagenome</name>
    <dbReference type="NCBI Taxonomy" id="412755"/>
    <lineage>
        <taxon>unclassified sequences</taxon>
        <taxon>metagenomes</taxon>
        <taxon>ecological metagenomes</taxon>
    </lineage>
</organism>
<evidence type="ECO:0000313" key="1">
    <source>
        <dbReference type="EMBL" id="KKM59956.1"/>
    </source>
</evidence>